<sequence length="311" mass="32357">MERVDVWGDVKEQNEGANEGDKVGADESVVVGEHELGAVTVDGGERKTVPSALSTVWTVNPKPKRAIPRPRKKVVVVPAGKQMLTPQEMEDVRIGATLAIVPSSEKGSGAVAAVTPSSKRVIVAVLCKHGKHVPICTQGCGGSAMCKHGKRKTRCTLGCGGSAMCTHGKQKARCIEGCGGSSMCIHGKRKSRCTQGCGGGGSELCKHGKHKSICTEGCGGSSMCIHGKRKAHCTEGCGGSGMCEHGKRKEACREGCSGAAMCLHGRRKARCQECPKETKALKLQTTEALADIGATIVSPDEGNLAAVETGR</sequence>
<evidence type="ECO:0000256" key="1">
    <source>
        <dbReference type="SAM" id="MobiDB-lite"/>
    </source>
</evidence>
<organism evidence="2">
    <name type="scientific">Mantoniella antarctica</name>
    <dbReference type="NCBI Taxonomy" id="81844"/>
    <lineage>
        <taxon>Eukaryota</taxon>
        <taxon>Viridiplantae</taxon>
        <taxon>Chlorophyta</taxon>
        <taxon>Mamiellophyceae</taxon>
        <taxon>Mamiellales</taxon>
        <taxon>Mamiellaceae</taxon>
        <taxon>Mantoniella</taxon>
    </lineage>
</organism>
<evidence type="ECO:0000313" key="2">
    <source>
        <dbReference type="EMBL" id="CAD8708771.1"/>
    </source>
</evidence>
<accession>A0A7S0SMC6</accession>
<dbReference type="EMBL" id="HBFC01019219">
    <property type="protein sequence ID" value="CAD8708771.1"/>
    <property type="molecule type" value="Transcribed_RNA"/>
</dbReference>
<feature type="region of interest" description="Disordered" evidence="1">
    <location>
        <begin position="1"/>
        <end position="24"/>
    </location>
</feature>
<gene>
    <name evidence="2" type="ORF">MANT1106_LOCUS11454</name>
</gene>
<dbReference type="AlphaFoldDB" id="A0A7S0SMC6"/>
<reference evidence="2" key="1">
    <citation type="submission" date="2021-01" db="EMBL/GenBank/DDBJ databases">
        <authorList>
            <person name="Corre E."/>
            <person name="Pelletier E."/>
            <person name="Niang G."/>
            <person name="Scheremetjew M."/>
            <person name="Finn R."/>
            <person name="Kale V."/>
            <person name="Holt S."/>
            <person name="Cochrane G."/>
            <person name="Meng A."/>
            <person name="Brown T."/>
            <person name="Cohen L."/>
        </authorList>
    </citation>
    <scope>NUCLEOTIDE SEQUENCE</scope>
    <source>
        <strain evidence="2">SL-175</strain>
    </source>
</reference>
<proteinExistence type="predicted"/>
<protein>
    <submittedName>
        <fullName evidence="2">Uncharacterized protein</fullName>
    </submittedName>
</protein>
<name>A0A7S0SMC6_9CHLO</name>